<evidence type="ECO:0000313" key="2">
    <source>
        <dbReference type="EMBL" id="KAG0665636.1"/>
    </source>
</evidence>
<proteinExistence type="predicted"/>
<gene>
    <name evidence="2" type="ORF">C6P46_006419</name>
</gene>
<protein>
    <submittedName>
        <fullName evidence="2">Uncharacterized protein</fullName>
    </submittedName>
</protein>
<feature type="compositionally biased region" description="Low complexity" evidence="1">
    <location>
        <begin position="239"/>
        <end position="248"/>
    </location>
</feature>
<feature type="compositionally biased region" description="Basic and acidic residues" evidence="1">
    <location>
        <begin position="251"/>
        <end position="260"/>
    </location>
</feature>
<name>A0A9P6W8L1_RHOMI</name>
<dbReference type="Gene3D" id="3.40.50.150">
    <property type="entry name" value="Vaccinia Virus protein VP39"/>
    <property type="match status" value="1"/>
</dbReference>
<dbReference type="InterPro" id="IPR019410">
    <property type="entry name" value="Methyltransf_16"/>
</dbReference>
<dbReference type="Proteomes" id="UP000777482">
    <property type="component" value="Unassembled WGS sequence"/>
</dbReference>
<feature type="region of interest" description="Disordered" evidence="1">
    <location>
        <begin position="230"/>
        <end position="260"/>
    </location>
</feature>
<dbReference type="Pfam" id="PF10294">
    <property type="entry name" value="Methyltransf_16"/>
    <property type="match status" value="1"/>
</dbReference>
<dbReference type="GO" id="GO:0008757">
    <property type="term" value="F:S-adenosylmethionine-dependent methyltransferase activity"/>
    <property type="evidence" value="ECO:0007669"/>
    <property type="project" value="UniProtKB-ARBA"/>
</dbReference>
<comment type="caution">
    <text evidence="2">The sequence shown here is derived from an EMBL/GenBank/DDBJ whole genome shotgun (WGS) entry which is preliminary data.</text>
</comment>
<reference evidence="2 3" key="1">
    <citation type="submission" date="2020-11" db="EMBL/GenBank/DDBJ databases">
        <title>Kefir isolates.</title>
        <authorList>
            <person name="Marcisauskas S."/>
            <person name="Kim Y."/>
            <person name="Blasche S."/>
        </authorList>
    </citation>
    <scope>NUCLEOTIDE SEQUENCE [LARGE SCALE GENOMIC DNA]</scope>
    <source>
        <strain evidence="2 3">KR</strain>
    </source>
</reference>
<dbReference type="InterPro" id="IPR029063">
    <property type="entry name" value="SAM-dependent_MTases_sf"/>
</dbReference>
<organism evidence="2 3">
    <name type="scientific">Rhodotorula mucilaginosa</name>
    <name type="common">Yeast</name>
    <name type="synonym">Rhodotorula rubra</name>
    <dbReference type="NCBI Taxonomy" id="5537"/>
    <lineage>
        <taxon>Eukaryota</taxon>
        <taxon>Fungi</taxon>
        <taxon>Dikarya</taxon>
        <taxon>Basidiomycota</taxon>
        <taxon>Pucciniomycotina</taxon>
        <taxon>Microbotryomycetes</taxon>
        <taxon>Sporidiobolales</taxon>
        <taxon>Sporidiobolaceae</taxon>
        <taxon>Rhodotorula</taxon>
    </lineage>
</organism>
<sequence length="275" mass="29884">MTSPDDTFPHNYLSTSPAHGVPGQSFLYAAPLRSPSPILLELPVPAPKSRERYASYVWNAGVVLADKIAEGEIDVVLSDYDDPVALEDTRHTVEEALASQPFLRDRCTVVGHTWGESISPLLQCSPSGYDLILVADCVWDRSLHVALIRTLRALLEASSPLGATVVHFSCGFHTGRATVTDFLARAMSAGIGPKPGPGASERNGWKELSVEGEVREWNWDLALEGARGTGTKKDELAHSSAGSSMSAGLKFARDEERQEERNRWTLYGTLALVEP</sequence>
<keyword evidence="3" id="KW-1185">Reference proteome</keyword>
<dbReference type="EMBL" id="PUHQ01000008">
    <property type="protein sequence ID" value="KAG0665636.1"/>
    <property type="molecule type" value="Genomic_DNA"/>
</dbReference>
<dbReference type="AlphaFoldDB" id="A0A9P6W8L1"/>
<accession>A0A9P6W8L1</accession>
<evidence type="ECO:0000313" key="3">
    <source>
        <dbReference type="Proteomes" id="UP000777482"/>
    </source>
</evidence>
<evidence type="ECO:0000256" key="1">
    <source>
        <dbReference type="SAM" id="MobiDB-lite"/>
    </source>
</evidence>
<dbReference type="OrthoDB" id="407325at2759"/>
<dbReference type="CDD" id="cd01653">
    <property type="entry name" value="GATase1"/>
    <property type="match status" value="1"/>
</dbReference>